<sequence length="56" mass="6333">VEELRKHFPSLNPLQRAFLTMLESLDHLLVVDVPAILKSEKLQSEFEGDLTAASKK</sequence>
<dbReference type="AlphaFoldDB" id="A0A392TUK5"/>
<dbReference type="EMBL" id="LXQA010659650">
    <property type="protein sequence ID" value="MCI64609.1"/>
    <property type="molecule type" value="Genomic_DNA"/>
</dbReference>
<dbReference type="Proteomes" id="UP000265520">
    <property type="component" value="Unassembled WGS sequence"/>
</dbReference>
<organism evidence="1 2">
    <name type="scientific">Trifolium medium</name>
    <dbReference type="NCBI Taxonomy" id="97028"/>
    <lineage>
        <taxon>Eukaryota</taxon>
        <taxon>Viridiplantae</taxon>
        <taxon>Streptophyta</taxon>
        <taxon>Embryophyta</taxon>
        <taxon>Tracheophyta</taxon>
        <taxon>Spermatophyta</taxon>
        <taxon>Magnoliopsida</taxon>
        <taxon>eudicotyledons</taxon>
        <taxon>Gunneridae</taxon>
        <taxon>Pentapetalae</taxon>
        <taxon>rosids</taxon>
        <taxon>fabids</taxon>
        <taxon>Fabales</taxon>
        <taxon>Fabaceae</taxon>
        <taxon>Papilionoideae</taxon>
        <taxon>50 kb inversion clade</taxon>
        <taxon>NPAAA clade</taxon>
        <taxon>Hologalegina</taxon>
        <taxon>IRL clade</taxon>
        <taxon>Trifolieae</taxon>
        <taxon>Trifolium</taxon>
    </lineage>
</organism>
<keyword evidence="2" id="KW-1185">Reference proteome</keyword>
<evidence type="ECO:0000313" key="2">
    <source>
        <dbReference type="Proteomes" id="UP000265520"/>
    </source>
</evidence>
<accession>A0A392TUK5</accession>
<feature type="non-terminal residue" evidence="1">
    <location>
        <position position="1"/>
    </location>
</feature>
<proteinExistence type="predicted"/>
<evidence type="ECO:0000313" key="1">
    <source>
        <dbReference type="EMBL" id="MCI64609.1"/>
    </source>
</evidence>
<reference evidence="1 2" key="1">
    <citation type="journal article" date="2018" name="Front. Plant Sci.">
        <title>Red Clover (Trifolium pratense) and Zigzag Clover (T. medium) - A Picture of Genomic Similarities and Differences.</title>
        <authorList>
            <person name="Dluhosova J."/>
            <person name="Istvanek J."/>
            <person name="Nedelnik J."/>
            <person name="Repkova J."/>
        </authorList>
    </citation>
    <scope>NUCLEOTIDE SEQUENCE [LARGE SCALE GENOMIC DNA]</scope>
    <source>
        <strain evidence="2">cv. 10/8</strain>
        <tissue evidence="1">Leaf</tissue>
    </source>
</reference>
<protein>
    <submittedName>
        <fullName evidence="1">Uncharacterized protein</fullName>
    </submittedName>
</protein>
<name>A0A392TUK5_9FABA</name>
<comment type="caution">
    <text evidence="1">The sequence shown here is derived from an EMBL/GenBank/DDBJ whole genome shotgun (WGS) entry which is preliminary data.</text>
</comment>